<dbReference type="Proteomes" id="UP000652761">
    <property type="component" value="Unassembled WGS sequence"/>
</dbReference>
<dbReference type="AlphaFoldDB" id="A0A843W584"/>
<comment type="caution">
    <text evidence="1">The sequence shown here is derived from an EMBL/GenBank/DDBJ whole genome shotgun (WGS) entry which is preliminary data.</text>
</comment>
<protein>
    <submittedName>
        <fullName evidence="1">Uncharacterized protein</fullName>
    </submittedName>
</protein>
<name>A0A843W584_COLES</name>
<proteinExistence type="predicted"/>
<organism evidence="1 2">
    <name type="scientific">Colocasia esculenta</name>
    <name type="common">Wild taro</name>
    <name type="synonym">Arum esculentum</name>
    <dbReference type="NCBI Taxonomy" id="4460"/>
    <lineage>
        <taxon>Eukaryota</taxon>
        <taxon>Viridiplantae</taxon>
        <taxon>Streptophyta</taxon>
        <taxon>Embryophyta</taxon>
        <taxon>Tracheophyta</taxon>
        <taxon>Spermatophyta</taxon>
        <taxon>Magnoliopsida</taxon>
        <taxon>Liliopsida</taxon>
        <taxon>Araceae</taxon>
        <taxon>Aroideae</taxon>
        <taxon>Colocasieae</taxon>
        <taxon>Colocasia</taxon>
    </lineage>
</organism>
<evidence type="ECO:0000313" key="1">
    <source>
        <dbReference type="EMBL" id="MQL98349.1"/>
    </source>
</evidence>
<gene>
    <name evidence="1" type="ORF">Taro_031055</name>
</gene>
<feature type="non-terminal residue" evidence="1">
    <location>
        <position position="1"/>
    </location>
</feature>
<sequence length="286" mass="30595">MLHGGVPVSRAVQCVPSLADGPFWWFPEGVPCVPMPAGLVLVTSHLCHFLWWLPRQISFAQCSALEGLPVRQVIIVTWDAQPRASVSEGVALSGGRAQVSDLEQKGKMHCVPVHRCALCSAQSSFAHAKQMLVCRVAPLVERCDTCLWLLPALCWLVGNSGEVLREFFSVGSGGGEVFPRTLLCSFLVVAALPSSCGASLGCCVLVVFPITICCCPSKSSSPSGTAFVLVEVFCCVASLVLFRCGPASPSHCLALRWFWSRVGRSGVGPQFGRTAVFVVVFFAVTH</sequence>
<accession>A0A843W584</accession>
<evidence type="ECO:0000313" key="2">
    <source>
        <dbReference type="Proteomes" id="UP000652761"/>
    </source>
</evidence>
<keyword evidence="2" id="KW-1185">Reference proteome</keyword>
<dbReference type="EMBL" id="NMUH01002173">
    <property type="protein sequence ID" value="MQL98349.1"/>
    <property type="molecule type" value="Genomic_DNA"/>
</dbReference>
<reference evidence="1" key="1">
    <citation type="submission" date="2017-07" db="EMBL/GenBank/DDBJ databases">
        <title>Taro Niue Genome Assembly and Annotation.</title>
        <authorList>
            <person name="Atibalentja N."/>
            <person name="Keating K."/>
            <person name="Fields C.J."/>
        </authorList>
    </citation>
    <scope>NUCLEOTIDE SEQUENCE</scope>
    <source>
        <strain evidence="1">Niue_2</strain>
        <tissue evidence="1">Leaf</tissue>
    </source>
</reference>